<keyword evidence="2" id="KW-0677">Repeat</keyword>
<dbReference type="InterPro" id="IPR036322">
    <property type="entry name" value="WD40_repeat_dom_sf"/>
</dbReference>
<dbReference type="SUPFAM" id="SSF50978">
    <property type="entry name" value="WD40 repeat-like"/>
    <property type="match status" value="1"/>
</dbReference>
<evidence type="ECO:0000256" key="3">
    <source>
        <dbReference type="PROSITE-ProRule" id="PRU00221"/>
    </source>
</evidence>
<reference evidence="5" key="1">
    <citation type="journal article" date="2016" name="Nat. Genet.">
        <title>The genome sequences of Arachis duranensis and Arachis ipaensis, the diploid ancestors of cultivated peanut.</title>
        <authorList>
            <person name="Bertioli D.J."/>
            <person name="Cannon S.B."/>
            <person name="Froenicke L."/>
            <person name="Huang G."/>
            <person name="Farmer A.D."/>
            <person name="Cannon E.K."/>
            <person name="Liu X."/>
            <person name="Gao D."/>
            <person name="Clevenger J."/>
            <person name="Dash S."/>
            <person name="Ren L."/>
            <person name="Moretzsohn M.C."/>
            <person name="Shirasawa K."/>
            <person name="Huang W."/>
            <person name="Vidigal B."/>
            <person name="Abernathy B."/>
            <person name="Chu Y."/>
            <person name="Niederhuth C.E."/>
            <person name="Umale P."/>
            <person name="Araujo A.C."/>
            <person name="Kozik A."/>
            <person name="Kim K.D."/>
            <person name="Burow M.D."/>
            <person name="Varshney R.K."/>
            <person name="Wang X."/>
            <person name="Zhang X."/>
            <person name="Barkley N."/>
            <person name="Guimaraes P.M."/>
            <person name="Isobe S."/>
            <person name="Guo B."/>
            <person name="Liao B."/>
            <person name="Stalker H.T."/>
            <person name="Schmitz R.J."/>
            <person name="Scheffler B.E."/>
            <person name="Leal-Bertioli S.C."/>
            <person name="Xun X."/>
            <person name="Jackson S.A."/>
            <person name="Michelmore R."/>
            <person name="Ozias-Akins P."/>
        </authorList>
    </citation>
    <scope>NUCLEOTIDE SEQUENCE [LARGE SCALE GENOMIC DNA]</scope>
    <source>
        <strain evidence="5">cv. V14167</strain>
    </source>
</reference>
<feature type="compositionally biased region" description="Low complexity" evidence="4">
    <location>
        <begin position="1"/>
        <end position="15"/>
    </location>
</feature>
<dbReference type="PROSITE" id="PS50082">
    <property type="entry name" value="WD_REPEATS_2"/>
    <property type="match status" value="5"/>
</dbReference>
<keyword evidence="1 3" id="KW-0853">WD repeat</keyword>
<dbReference type="CDD" id="cd00200">
    <property type="entry name" value="WD40"/>
    <property type="match status" value="1"/>
</dbReference>
<dbReference type="RefSeq" id="XP_052107255.1">
    <property type="nucleotide sequence ID" value="XM_052251295.1"/>
</dbReference>
<feature type="repeat" description="WD" evidence="3">
    <location>
        <begin position="450"/>
        <end position="481"/>
    </location>
</feature>
<feature type="repeat" description="WD" evidence="3">
    <location>
        <begin position="394"/>
        <end position="425"/>
    </location>
</feature>
<dbReference type="RefSeq" id="XP_052112607.1">
    <property type="nucleotide sequence ID" value="XM_052256647.1"/>
</dbReference>
<evidence type="ECO:0000256" key="4">
    <source>
        <dbReference type="SAM" id="MobiDB-lite"/>
    </source>
</evidence>
<feature type="repeat" description="WD" evidence="3">
    <location>
        <begin position="503"/>
        <end position="532"/>
    </location>
</feature>
<feature type="compositionally biased region" description="Low complexity" evidence="4">
    <location>
        <begin position="110"/>
        <end position="134"/>
    </location>
</feature>
<dbReference type="InterPro" id="IPR020472">
    <property type="entry name" value="WD40_PAC1"/>
</dbReference>
<dbReference type="SMART" id="SM00320">
    <property type="entry name" value="WD40"/>
    <property type="match status" value="7"/>
</dbReference>
<dbReference type="Pfam" id="PF00400">
    <property type="entry name" value="WD40"/>
    <property type="match status" value="6"/>
</dbReference>
<dbReference type="FunFam" id="2.130.10.10:FF:000775">
    <property type="entry name" value="BnaA09g28200D protein"/>
    <property type="match status" value="1"/>
</dbReference>
<dbReference type="PANTHER" id="PTHR22844:SF331">
    <property type="entry name" value="SIMILARITY TO GTP-BINDING REGULATORY PROTEIN AND WD-REPEAT PROTEIN"/>
    <property type="match status" value="1"/>
</dbReference>
<keyword evidence="5" id="KW-1185">Reference proteome</keyword>
<evidence type="ECO:0000313" key="5">
    <source>
        <dbReference type="Proteomes" id="UP000515211"/>
    </source>
</evidence>
<accession>A0A9C6WEQ6</accession>
<proteinExistence type="predicted"/>
<evidence type="ECO:0000313" key="7">
    <source>
        <dbReference type="RefSeq" id="XP_052112607.1"/>
    </source>
</evidence>
<feature type="repeat" description="WD" evidence="3">
    <location>
        <begin position="351"/>
        <end position="392"/>
    </location>
</feature>
<gene>
    <name evidence="7" type="primary">LOC107494967</name>
    <name evidence="6" type="synonym">LOC107472498</name>
</gene>
<name>A0A9C6WEQ6_ARADU</name>
<dbReference type="AlphaFoldDB" id="A0A9C6WEQ6"/>
<dbReference type="InterPro" id="IPR015943">
    <property type="entry name" value="WD40/YVTN_repeat-like_dom_sf"/>
</dbReference>
<evidence type="ECO:0000313" key="6">
    <source>
        <dbReference type="RefSeq" id="XP_052107255.1"/>
    </source>
</evidence>
<feature type="region of interest" description="Disordered" evidence="4">
    <location>
        <begin position="102"/>
        <end position="134"/>
    </location>
</feature>
<reference evidence="6 7" key="2">
    <citation type="submission" date="2025-04" db="UniProtKB">
        <authorList>
            <consortium name="RefSeq"/>
        </authorList>
    </citation>
    <scope>IDENTIFICATION</scope>
    <source>
        <tissue evidence="6 7">Whole plant</tissue>
    </source>
</reference>
<dbReference type="InterPro" id="IPR001680">
    <property type="entry name" value="WD40_rpt"/>
</dbReference>
<dbReference type="PROSITE" id="PS50294">
    <property type="entry name" value="WD_REPEATS_REGION"/>
    <property type="match status" value="4"/>
</dbReference>
<protein>
    <submittedName>
        <fullName evidence="6 7">Protein JINGUBANG</fullName>
    </submittedName>
</protein>
<dbReference type="KEGG" id="adu:107472498"/>
<feature type="region of interest" description="Disordered" evidence="4">
    <location>
        <begin position="1"/>
        <end position="21"/>
    </location>
</feature>
<sequence>MDPNNADNTNVANPNGDEQQRRVLGSYSAPTADLYGKSIVVPPIAANNFGLKPQLVTLTNGVNLEVNYMGSATRNPNNDPYSKTYNQGWRNHPNFRWREQPQRPQNFNHNSQGGFHQNNFNNHHFQSSQQVTSQPQQNNDLEAIKISFRQETRPSINNLEIQMGQLATKVNEIDQMTTNSLPGNTVPCESHHNQTSLSSQPSLASVPSLNKNYHYSCSNYSTASYNCIATLKGHNYYTSSLTLSAKFLYSGSSDREIRSWSKQSLLTTTNNIVLAGKGAVKSLVVHSDKLFSAHQDNKIRVWKITNNINNHHDHEQKYTRLATLPTLSDRVSKILLPKNHVRIRRHKKSTWVHHVDAVSCLALSHDGALLYSASWDRTIKIWRTRDFACLESVINAHDDAINAVAVSNDGRVYTGSADKRIKVWKKKGGGQGVVGEKSKSKNKHYLVDTLEKHKSGINALALNGDGSLLYSGACDRSILLWAKKEEDKEGEGGDGKMVVVGALRGHGKSILCLVVVMDFVVSGSEDKTIRVWRGFGGREYTCVAVLEGHRGPIKSLTAMVDHNHDDPSQASMVVYSGSLDCDIKVWKVFVPLP</sequence>
<dbReference type="KEGG" id="adu:107494967"/>
<dbReference type="GeneID" id="107494967"/>
<feature type="repeat" description="WD" evidence="3">
    <location>
        <begin position="231"/>
        <end position="261"/>
    </location>
</feature>
<organism evidence="5 7">
    <name type="scientific">Arachis duranensis</name>
    <name type="common">Wild peanut</name>
    <dbReference type="NCBI Taxonomy" id="130453"/>
    <lineage>
        <taxon>Eukaryota</taxon>
        <taxon>Viridiplantae</taxon>
        <taxon>Streptophyta</taxon>
        <taxon>Embryophyta</taxon>
        <taxon>Tracheophyta</taxon>
        <taxon>Spermatophyta</taxon>
        <taxon>Magnoliopsida</taxon>
        <taxon>eudicotyledons</taxon>
        <taxon>Gunneridae</taxon>
        <taxon>Pentapetalae</taxon>
        <taxon>rosids</taxon>
        <taxon>fabids</taxon>
        <taxon>Fabales</taxon>
        <taxon>Fabaceae</taxon>
        <taxon>Papilionoideae</taxon>
        <taxon>50 kb inversion clade</taxon>
        <taxon>dalbergioids sensu lato</taxon>
        <taxon>Dalbergieae</taxon>
        <taxon>Pterocarpus clade</taxon>
        <taxon>Arachis</taxon>
    </lineage>
</organism>
<dbReference type="Gene3D" id="2.130.10.10">
    <property type="entry name" value="YVTN repeat-like/Quinoprotein amine dehydrogenase"/>
    <property type="match status" value="3"/>
</dbReference>
<dbReference type="PRINTS" id="PR00320">
    <property type="entry name" value="GPROTEINBRPT"/>
</dbReference>
<evidence type="ECO:0000256" key="1">
    <source>
        <dbReference type="ARBA" id="ARBA00022574"/>
    </source>
</evidence>
<dbReference type="Proteomes" id="UP000515211">
    <property type="component" value="Chromosome 1"/>
</dbReference>
<dbReference type="PANTHER" id="PTHR22844">
    <property type="entry name" value="F-BOX AND WD40 DOMAIN PROTEIN"/>
    <property type="match status" value="1"/>
</dbReference>
<evidence type="ECO:0000256" key="2">
    <source>
        <dbReference type="ARBA" id="ARBA00022737"/>
    </source>
</evidence>
<dbReference type="InterPro" id="IPR045182">
    <property type="entry name" value="JINGUBANG-like"/>
</dbReference>